<evidence type="ECO:0000313" key="1">
    <source>
        <dbReference type="Proteomes" id="UP000087171"/>
    </source>
</evidence>
<accession>A0A1S3EIS9</accession>
<gene>
    <name evidence="2" type="primary">LOC105852948</name>
</gene>
<organism evidence="1 2">
    <name type="scientific">Cicer arietinum</name>
    <name type="common">Chickpea</name>
    <name type="synonym">Garbanzo</name>
    <dbReference type="NCBI Taxonomy" id="3827"/>
    <lineage>
        <taxon>Eukaryota</taxon>
        <taxon>Viridiplantae</taxon>
        <taxon>Streptophyta</taxon>
        <taxon>Embryophyta</taxon>
        <taxon>Tracheophyta</taxon>
        <taxon>Spermatophyta</taxon>
        <taxon>Magnoliopsida</taxon>
        <taxon>eudicotyledons</taxon>
        <taxon>Gunneridae</taxon>
        <taxon>Pentapetalae</taxon>
        <taxon>rosids</taxon>
        <taxon>fabids</taxon>
        <taxon>Fabales</taxon>
        <taxon>Fabaceae</taxon>
        <taxon>Papilionoideae</taxon>
        <taxon>50 kb inversion clade</taxon>
        <taxon>NPAAA clade</taxon>
        <taxon>Hologalegina</taxon>
        <taxon>IRL clade</taxon>
        <taxon>Cicereae</taxon>
        <taxon>Cicer</taxon>
    </lineage>
</organism>
<dbReference type="AlphaFoldDB" id="A0A1S3EIS9"/>
<dbReference type="Proteomes" id="UP000087171">
    <property type="component" value="Unplaced"/>
</dbReference>
<sequence>MYVNSLPVEVILVKLMDQWGDNNYEMYEESEFEDTKNDDVEPTMVDLTNVFTIDMMFDTRDDLLRLTGNNRRKNGIVVVIFRSETATTRPRIKTKLIIGCETSDKYRPSKNPKPMRSTWTREYECPFRLRRILSSVGGAWYMLSECADNFVWTLQMLKGHIKSVEVQVIVTDRDLALMNTIQYWNKLTIHDDGSDKLLELSVKHEIDVIVKKLDELDVIGKLALKGLLEMGENSWTFIHQECVVEFQEFMFHYERIYD</sequence>
<name>A0A1S3EIS9_CICAR</name>
<protein>
    <submittedName>
        <fullName evidence="2">Uncharacterized protein LOC105852948</fullName>
    </submittedName>
</protein>
<dbReference type="RefSeq" id="XP_012575284.1">
    <property type="nucleotide sequence ID" value="XM_012719830.1"/>
</dbReference>
<proteinExistence type="predicted"/>
<keyword evidence="1" id="KW-1185">Reference proteome</keyword>
<reference evidence="2" key="1">
    <citation type="submission" date="2025-08" db="UniProtKB">
        <authorList>
            <consortium name="RefSeq"/>
        </authorList>
    </citation>
    <scope>IDENTIFICATION</scope>
    <source>
        <tissue evidence="2">Etiolated seedlings</tissue>
    </source>
</reference>
<evidence type="ECO:0000313" key="2">
    <source>
        <dbReference type="RefSeq" id="XP_012575284.1"/>
    </source>
</evidence>